<organism evidence="1 2">
    <name type="scientific">Pseudonocardia oceani</name>
    <dbReference type="NCBI Taxonomy" id="2792013"/>
    <lineage>
        <taxon>Bacteria</taxon>
        <taxon>Bacillati</taxon>
        <taxon>Actinomycetota</taxon>
        <taxon>Actinomycetes</taxon>
        <taxon>Pseudonocardiales</taxon>
        <taxon>Pseudonocardiaceae</taxon>
        <taxon>Pseudonocardia</taxon>
    </lineage>
</organism>
<name>A0ABS6UJS3_9PSEU</name>
<reference evidence="1 2" key="1">
    <citation type="submission" date="2020-11" db="EMBL/GenBank/DDBJ databases">
        <title>Pseudonocardia abyssalis sp. nov. and Pseudonocardia oceani sp. nov., description and phylogenomic analysis of two novel actinomycetes isolated from the deep Southern Ocean.</title>
        <authorList>
            <person name="Parra J."/>
        </authorList>
    </citation>
    <scope>NUCLEOTIDE SEQUENCE [LARGE SCALE GENOMIC DNA]</scope>
    <source>
        <strain evidence="2">KRD185</strain>
    </source>
</reference>
<dbReference type="EMBL" id="JADQDF010000002">
    <property type="protein sequence ID" value="MBW0132474.1"/>
    <property type="molecule type" value="Genomic_DNA"/>
</dbReference>
<accession>A0ABS6UJS3</accession>
<dbReference type="Proteomes" id="UP000694300">
    <property type="component" value="Unassembled WGS sequence"/>
</dbReference>
<comment type="caution">
    <text evidence="1">The sequence shown here is derived from an EMBL/GenBank/DDBJ whole genome shotgun (WGS) entry which is preliminary data.</text>
</comment>
<dbReference type="InterPro" id="IPR045945">
    <property type="entry name" value="DUF6365"/>
</dbReference>
<proteinExistence type="predicted"/>
<dbReference type="RefSeq" id="WP_218590543.1">
    <property type="nucleotide sequence ID" value="NZ_JADQDE010000015.1"/>
</dbReference>
<gene>
    <name evidence="1" type="ORF">I4I82_33040</name>
</gene>
<evidence type="ECO:0000313" key="2">
    <source>
        <dbReference type="Proteomes" id="UP000694300"/>
    </source>
</evidence>
<keyword evidence="2" id="KW-1185">Reference proteome</keyword>
<protein>
    <submittedName>
        <fullName evidence="1">Uncharacterized protein</fullName>
    </submittedName>
</protein>
<dbReference type="Pfam" id="PF19892">
    <property type="entry name" value="DUF6365"/>
    <property type="match status" value="1"/>
</dbReference>
<evidence type="ECO:0000313" key="1">
    <source>
        <dbReference type="EMBL" id="MBW0132474.1"/>
    </source>
</evidence>
<sequence length="404" mass="43768">MHLFLALGRSGWGETILGVELARDLVRLGEAVRFVAHVSMAPVLAGGPWDCEFVGDGPGPRLSTRLSAHIARHRAQSVVLVDFAVATRSLERLGVDPADLLSYGVPVIALDSWNSRVTGREMDVYGRRTDVMSPLIDDLRHLLVPSPLSAPVAAPGVYGALPPPLSPAAHLRDATRQRLGLTRGDKVVLVCTATWQEPGYLATDPVRRGVSLAGRELICLYTRMLGADVHLVHVGPTRFEASGLLGDNYHRLPPMPPHEFAELVPGVDLLVSLNISATTVAQAVANGVPALVLGCDGASGERARARLGPDPLLLDWAARHLPLYPFDLWPLGLRRFLAPLLDRNPYKDVVNQTDVLDADRFHAVASALLRDGDARHRYRQDAHDYTGAVRDLPSGGEVLLSFLH</sequence>